<dbReference type="RefSeq" id="WP_268874291.1">
    <property type="nucleotide sequence ID" value="NZ_FUFT01000005.1"/>
</dbReference>
<reference evidence="1 2" key="1">
    <citation type="submission" date="2017-02" db="EMBL/GenBank/DDBJ databases">
        <authorList>
            <person name="Peterson S.W."/>
        </authorList>
    </citation>
    <scope>NUCLEOTIDE SEQUENCE [LARGE SCALE GENOMIC DNA]</scope>
    <source>
        <strain evidence="1 2">CECT 9027</strain>
    </source>
</reference>
<organism evidence="1 2">
    <name type="scientific">Vibrio palustris</name>
    <dbReference type="NCBI Taxonomy" id="1918946"/>
    <lineage>
        <taxon>Bacteria</taxon>
        <taxon>Pseudomonadati</taxon>
        <taxon>Pseudomonadota</taxon>
        <taxon>Gammaproteobacteria</taxon>
        <taxon>Vibrionales</taxon>
        <taxon>Vibrionaceae</taxon>
        <taxon>Vibrio</taxon>
    </lineage>
</organism>
<evidence type="ECO:0000313" key="2">
    <source>
        <dbReference type="Proteomes" id="UP000189475"/>
    </source>
</evidence>
<accession>A0A1R4B599</accession>
<proteinExistence type="predicted"/>
<gene>
    <name evidence="1" type="ORF">VPAL9027_02083</name>
</gene>
<dbReference type="AlphaFoldDB" id="A0A1R4B599"/>
<dbReference type="EMBL" id="FUFT01000005">
    <property type="protein sequence ID" value="SJL84102.1"/>
    <property type="molecule type" value="Genomic_DNA"/>
</dbReference>
<keyword evidence="2" id="KW-1185">Reference proteome</keyword>
<sequence>MSLECNYHRQITPLTAASEASPVAEGYELLGFVMIHGKITLVR</sequence>
<name>A0A1R4B599_9VIBR</name>
<protein>
    <submittedName>
        <fullName evidence="1">Uncharacterized protein</fullName>
    </submittedName>
</protein>
<evidence type="ECO:0000313" key="1">
    <source>
        <dbReference type="EMBL" id="SJL84102.1"/>
    </source>
</evidence>
<dbReference type="Proteomes" id="UP000189475">
    <property type="component" value="Unassembled WGS sequence"/>
</dbReference>